<organism evidence="14 15">
    <name type="scientific">candidate division MSBL1 archaeon SCGC-AAA259I09</name>
    <dbReference type="NCBI Taxonomy" id="1698267"/>
    <lineage>
        <taxon>Archaea</taxon>
        <taxon>Methanobacteriati</taxon>
        <taxon>Methanobacteriota</taxon>
        <taxon>candidate division MSBL1</taxon>
    </lineage>
</organism>
<evidence type="ECO:0000259" key="12">
    <source>
        <dbReference type="Pfam" id="PF20695"/>
    </source>
</evidence>
<dbReference type="SUPFAM" id="SSF143968">
    <property type="entry name" value="UbiD C-terminal domain-like"/>
    <property type="match status" value="1"/>
</dbReference>
<keyword evidence="15" id="KW-1185">Reference proteome</keyword>
<dbReference type="EC" id="4.1.1.126" evidence="8"/>
<dbReference type="GO" id="GO:0016831">
    <property type="term" value="F:carboxy-lyase activity"/>
    <property type="evidence" value="ECO:0007669"/>
    <property type="project" value="UniProtKB-KW"/>
</dbReference>
<keyword evidence="4" id="KW-0456">Lyase</keyword>
<dbReference type="NCBIfam" id="TIGR00148">
    <property type="entry name" value="UbiD family decarboxylase"/>
    <property type="match status" value="1"/>
</dbReference>
<reference evidence="14 15" key="1">
    <citation type="journal article" date="2016" name="Sci. Rep.">
        <title>Metabolic traits of an uncultured archaeal lineage -MSBL1- from brine pools of the Red Sea.</title>
        <authorList>
            <person name="Mwirichia R."/>
            <person name="Alam I."/>
            <person name="Rashid M."/>
            <person name="Vinu M."/>
            <person name="Ba-Alawi W."/>
            <person name="Anthony Kamau A."/>
            <person name="Kamanda Ngugi D."/>
            <person name="Goker M."/>
            <person name="Klenk H.P."/>
            <person name="Bajic V."/>
            <person name="Stingl U."/>
        </authorList>
    </citation>
    <scope>NUCLEOTIDE SEQUENCE [LARGE SCALE GENOMIC DNA]</scope>
    <source>
        <strain evidence="14">SCGC-AAA259I09</strain>
    </source>
</reference>
<dbReference type="Pfam" id="PF20695">
    <property type="entry name" value="UbiD_N"/>
    <property type="match status" value="1"/>
</dbReference>
<keyword evidence="5" id="KW-0414">Isoprene biosynthesis</keyword>
<comment type="function">
    <text evidence="7">Catalyzes the conversion of trans-anhydromevalonate 5-phosphate (tAHMP) into isopentenyl phosphate. Involved in the archaeal mevalonate (MVA) pathway, which provides fundamental precursors for isoprenoid biosynthesis, such as isopentenyl diphosphate (IPP) and dimethylallyl diphosphate (DMAPP).</text>
</comment>
<name>A0A133UVX3_9EURY</name>
<sequence>MKFRDLLNELDEEDKVEHIGKEVSPEYEITRHLKKTDDVLLFQNIANHDIRVVGNLFGSRKRIAQGIEVEQDGLIDKMRNSLSQPSKPEIVSEGPVKEIVEEDVDLKNIPILEHFEKDGGPYVTSSIFVAKDSEGKRNLSFHRLMLIGSDEFAIRLVPRNLYKMFTEAERREEPLEVAAVIGADPSVAIAAASSPSYEIDEYGIANNLSENLELMKCHSVDLEVPSHAEIVLEGKLLPGRRVPEGPFADITGTYDAVREQPVFKVDVITRRKDSIYHALLPGSPEHQFLMGIPREPLIFKEVDKVAEIKNAVLTPGGCGWLHGVISIAKKENDDGKESIEAAFRAHPSIKHVVVVDDDIDIYNSQDIEWAIATRFRADEDAVVKPNVEGSSLDPTADAETRLGCKMGIDATKDLEDVEKFERAKIPDEEE</sequence>
<dbReference type="InterPro" id="IPR049383">
    <property type="entry name" value="UbiD-like_N"/>
</dbReference>
<gene>
    <name evidence="14" type="ORF">AKJ37_00290</name>
</gene>
<dbReference type="InterPro" id="IPR002830">
    <property type="entry name" value="UbiD"/>
</dbReference>
<evidence type="ECO:0000256" key="3">
    <source>
        <dbReference type="ARBA" id="ARBA00022643"/>
    </source>
</evidence>
<keyword evidence="3" id="KW-0285">Flavoprotein</keyword>
<feature type="domain" description="3-octaprenyl-4-hydroxybenzoate carboxy-lyase-like Rift-related" evidence="11">
    <location>
        <begin position="92"/>
        <end position="284"/>
    </location>
</feature>
<evidence type="ECO:0000256" key="7">
    <source>
        <dbReference type="ARBA" id="ARBA00049583"/>
    </source>
</evidence>
<feature type="domain" description="3-octaprenyl-4-hydroxybenzoate carboxy-lyase-like N-terminal" evidence="12">
    <location>
        <begin position="7"/>
        <end position="79"/>
    </location>
</feature>
<evidence type="ECO:0000313" key="15">
    <source>
        <dbReference type="Proteomes" id="UP000070463"/>
    </source>
</evidence>
<dbReference type="InterPro" id="IPR049381">
    <property type="entry name" value="UbiD-like_C"/>
</dbReference>
<dbReference type="EMBL" id="LHXR01000002">
    <property type="protein sequence ID" value="KXA98342.1"/>
    <property type="molecule type" value="Genomic_DNA"/>
</dbReference>
<dbReference type="Pfam" id="PF01977">
    <property type="entry name" value="UbiD"/>
    <property type="match status" value="1"/>
</dbReference>
<evidence type="ECO:0000256" key="4">
    <source>
        <dbReference type="ARBA" id="ARBA00022793"/>
    </source>
</evidence>
<evidence type="ECO:0000256" key="5">
    <source>
        <dbReference type="ARBA" id="ARBA00023229"/>
    </source>
</evidence>
<dbReference type="Proteomes" id="UP000070463">
    <property type="component" value="Unassembled WGS sequence"/>
</dbReference>
<dbReference type="Pfam" id="PF20696">
    <property type="entry name" value="UbiD_C"/>
    <property type="match status" value="1"/>
</dbReference>
<dbReference type="PANTHER" id="PTHR30108:SF21">
    <property type="entry name" value="4-HYDROXYBENZOATE DECARBOXYLASE"/>
    <property type="match status" value="1"/>
</dbReference>
<evidence type="ECO:0000259" key="13">
    <source>
        <dbReference type="Pfam" id="PF20696"/>
    </source>
</evidence>
<evidence type="ECO:0000256" key="10">
    <source>
        <dbReference type="ARBA" id="ARBA00049936"/>
    </source>
</evidence>
<dbReference type="InterPro" id="IPR048304">
    <property type="entry name" value="UbiD_Rift_dom"/>
</dbReference>
<accession>A0A133UVX3</accession>
<dbReference type="AlphaFoldDB" id="A0A133UVX3"/>
<proteinExistence type="inferred from homology"/>
<dbReference type="SUPFAM" id="SSF50475">
    <property type="entry name" value="FMN-binding split barrel"/>
    <property type="match status" value="1"/>
</dbReference>
<evidence type="ECO:0000256" key="1">
    <source>
        <dbReference type="ARBA" id="ARBA00005092"/>
    </source>
</evidence>
<keyword evidence="3" id="KW-0288">FMN</keyword>
<feature type="domain" description="3-octaprenyl-4-hydroxybenzoate carboxy-lyase-like C-terminal" evidence="13">
    <location>
        <begin position="288"/>
        <end position="410"/>
    </location>
</feature>
<comment type="cofactor">
    <cofactor evidence="10">
        <name>prenylated FMN</name>
        <dbReference type="ChEBI" id="CHEBI:87746"/>
    </cofactor>
</comment>
<dbReference type="GO" id="GO:0005737">
    <property type="term" value="C:cytoplasm"/>
    <property type="evidence" value="ECO:0007669"/>
    <property type="project" value="TreeGrafter"/>
</dbReference>
<evidence type="ECO:0000259" key="11">
    <source>
        <dbReference type="Pfam" id="PF01977"/>
    </source>
</evidence>
<comment type="pathway">
    <text evidence="1">Isoprenoid biosynthesis; isopentenyl diphosphate biosynthesis via mevalonate pathway.</text>
</comment>
<evidence type="ECO:0000256" key="9">
    <source>
        <dbReference type="ARBA" id="ARBA00049754"/>
    </source>
</evidence>
<evidence type="ECO:0000256" key="8">
    <source>
        <dbReference type="ARBA" id="ARBA00049727"/>
    </source>
</evidence>
<keyword evidence="4" id="KW-0210">Decarboxylase</keyword>
<evidence type="ECO:0000313" key="14">
    <source>
        <dbReference type="EMBL" id="KXA98342.1"/>
    </source>
</evidence>
<evidence type="ECO:0000256" key="6">
    <source>
        <dbReference type="ARBA" id="ARBA00049054"/>
    </source>
</evidence>
<dbReference type="PANTHER" id="PTHR30108">
    <property type="entry name" value="3-OCTAPRENYL-4-HYDROXYBENZOATE CARBOXY-LYASE-RELATED"/>
    <property type="match status" value="1"/>
</dbReference>
<comment type="caution">
    <text evidence="14">The sequence shown here is derived from an EMBL/GenBank/DDBJ whole genome shotgun (WGS) entry which is preliminary data.</text>
</comment>
<protein>
    <recommendedName>
        <fullName evidence="9">Anhydromevalonate phosphate decarboxylase</fullName>
        <ecNumber evidence="8">4.1.1.126</ecNumber>
    </recommendedName>
</protein>
<dbReference type="Gene3D" id="3.40.1670.10">
    <property type="entry name" value="UbiD C-terminal domain-like"/>
    <property type="match status" value="1"/>
</dbReference>
<evidence type="ECO:0000256" key="2">
    <source>
        <dbReference type="ARBA" id="ARBA00010021"/>
    </source>
</evidence>
<comment type="similarity">
    <text evidence="2">Belongs to the UbiD family.</text>
</comment>
<comment type="catalytic activity">
    <reaction evidence="6">
        <text>(2E)-3-methyl-5-phosphooxypent-2-enoate + H(+) = isopentenyl phosphate + CO2</text>
        <dbReference type="Rhea" id="RHEA:78971"/>
        <dbReference type="ChEBI" id="CHEBI:15378"/>
        <dbReference type="ChEBI" id="CHEBI:16526"/>
        <dbReference type="ChEBI" id="CHEBI:65078"/>
        <dbReference type="ChEBI" id="CHEBI:229665"/>
        <dbReference type="EC" id="4.1.1.126"/>
    </reaction>
    <physiologicalReaction direction="left-to-right" evidence="6">
        <dbReference type="Rhea" id="RHEA:78972"/>
    </physiologicalReaction>
</comment>